<evidence type="ECO:0000256" key="2">
    <source>
        <dbReference type="ARBA" id="ARBA00022722"/>
    </source>
</evidence>
<evidence type="ECO:0000256" key="7">
    <source>
        <dbReference type="ARBA" id="ARBA00023242"/>
    </source>
</evidence>
<feature type="domain" description="3'-5' exonuclease" evidence="10">
    <location>
        <begin position="110"/>
        <end position="296"/>
    </location>
</feature>
<evidence type="ECO:0000256" key="6">
    <source>
        <dbReference type="ARBA" id="ARBA00022842"/>
    </source>
</evidence>
<dbReference type="Gene3D" id="3.30.420.10">
    <property type="entry name" value="Ribonuclease H-like superfamily/Ribonuclease H"/>
    <property type="match status" value="1"/>
</dbReference>
<sequence>MGSEVPNSDSGWDYPLTDEDLRAIDSAFAAAAASAPPSKRHALSYFDEENSSVPPKTRRRLPDSLFVFQKQQNNNRSSLFFSPCSRNRFNRSGNNSYMSPFREIKFGGRTKYSRTVEEVERAAEELLEFVEVKKRKEEQCIFGLDIEWRPTFRRGVAPGKAAVLQICGENSCCYVLHIIHSQIPKSLQRLLEDQTSIKVGVAIANDAAKVSQDYNVSIKTLEDLSDLANRKLGGERKKWSLSTLTEMLTCRQLPKPKKIRLGNWEVAVLSQEQLNYAATDAYVSWYLYQVLKNLPDPPENKSEEIVVPPNDLISSTSI</sequence>
<dbReference type="FunFam" id="3.30.420.10:FF:000114">
    <property type="entry name" value="Werner Syndrome-like exonuclease"/>
    <property type="match status" value="1"/>
</dbReference>
<dbReference type="PANTHER" id="PTHR13620:SF109">
    <property type="entry name" value="3'-5' EXONUCLEASE"/>
    <property type="match status" value="1"/>
</dbReference>
<dbReference type="InterPro" id="IPR002562">
    <property type="entry name" value="3'-5'_exonuclease_dom"/>
</dbReference>
<dbReference type="InterPro" id="IPR051132">
    <property type="entry name" value="3-5_Exonuclease_domain"/>
</dbReference>
<comment type="subcellular location">
    <subcellularLocation>
        <location evidence="1">Nucleus</location>
    </subcellularLocation>
</comment>
<keyword evidence="5 11" id="KW-0269">Exonuclease</keyword>
<dbReference type="InterPro" id="IPR036397">
    <property type="entry name" value="RNaseH_sf"/>
</dbReference>
<evidence type="ECO:0000256" key="9">
    <source>
        <dbReference type="ARBA" id="ARBA00042761"/>
    </source>
</evidence>
<dbReference type="SUPFAM" id="SSF53098">
    <property type="entry name" value="Ribonuclease H-like"/>
    <property type="match status" value="1"/>
</dbReference>
<reference evidence="11" key="2">
    <citation type="journal article" date="2024" name="Plant">
        <title>Genomic evolution and insights into agronomic trait innovations of Sesamum species.</title>
        <authorList>
            <person name="Miao H."/>
            <person name="Wang L."/>
            <person name="Qu L."/>
            <person name="Liu H."/>
            <person name="Sun Y."/>
            <person name="Le M."/>
            <person name="Wang Q."/>
            <person name="Wei S."/>
            <person name="Zheng Y."/>
            <person name="Lin W."/>
            <person name="Duan Y."/>
            <person name="Cao H."/>
            <person name="Xiong S."/>
            <person name="Wang X."/>
            <person name="Wei L."/>
            <person name="Li C."/>
            <person name="Ma Q."/>
            <person name="Ju M."/>
            <person name="Zhao R."/>
            <person name="Li G."/>
            <person name="Mu C."/>
            <person name="Tian Q."/>
            <person name="Mei H."/>
            <person name="Zhang T."/>
            <person name="Gao T."/>
            <person name="Zhang H."/>
        </authorList>
    </citation>
    <scope>NUCLEOTIDE SEQUENCE</scope>
    <source>
        <strain evidence="11">G01</strain>
    </source>
</reference>
<keyword evidence="3" id="KW-0479">Metal-binding</keyword>
<evidence type="ECO:0000256" key="1">
    <source>
        <dbReference type="ARBA" id="ARBA00004123"/>
    </source>
</evidence>
<dbReference type="GO" id="GO:0046872">
    <property type="term" value="F:metal ion binding"/>
    <property type="evidence" value="ECO:0007669"/>
    <property type="project" value="UniProtKB-KW"/>
</dbReference>
<dbReference type="CDD" id="cd06141">
    <property type="entry name" value="WRN_exo"/>
    <property type="match status" value="1"/>
</dbReference>
<reference evidence="11" key="1">
    <citation type="submission" date="2020-06" db="EMBL/GenBank/DDBJ databases">
        <authorList>
            <person name="Li T."/>
            <person name="Hu X."/>
            <person name="Zhang T."/>
            <person name="Song X."/>
            <person name="Zhang H."/>
            <person name="Dai N."/>
            <person name="Sheng W."/>
            <person name="Hou X."/>
            <person name="Wei L."/>
        </authorList>
    </citation>
    <scope>NUCLEOTIDE SEQUENCE</scope>
    <source>
        <strain evidence="11">G01</strain>
        <tissue evidence="11">Leaf</tissue>
    </source>
</reference>
<comment type="caution">
    <text evidence="11">The sequence shown here is derived from an EMBL/GenBank/DDBJ whole genome shotgun (WGS) entry which is preliminary data.</text>
</comment>
<organism evidence="11">
    <name type="scientific">Sesamum angustifolium</name>
    <dbReference type="NCBI Taxonomy" id="2727405"/>
    <lineage>
        <taxon>Eukaryota</taxon>
        <taxon>Viridiplantae</taxon>
        <taxon>Streptophyta</taxon>
        <taxon>Embryophyta</taxon>
        <taxon>Tracheophyta</taxon>
        <taxon>Spermatophyta</taxon>
        <taxon>Magnoliopsida</taxon>
        <taxon>eudicotyledons</taxon>
        <taxon>Gunneridae</taxon>
        <taxon>Pentapetalae</taxon>
        <taxon>asterids</taxon>
        <taxon>lamiids</taxon>
        <taxon>Lamiales</taxon>
        <taxon>Pedaliaceae</taxon>
        <taxon>Sesamum</taxon>
    </lineage>
</organism>
<evidence type="ECO:0000256" key="5">
    <source>
        <dbReference type="ARBA" id="ARBA00022839"/>
    </source>
</evidence>
<dbReference type="SMART" id="SM00474">
    <property type="entry name" value="35EXOc"/>
    <property type="match status" value="1"/>
</dbReference>
<dbReference type="GO" id="GO:0006139">
    <property type="term" value="P:nucleobase-containing compound metabolic process"/>
    <property type="evidence" value="ECO:0007669"/>
    <property type="project" value="InterPro"/>
</dbReference>
<dbReference type="Pfam" id="PF01612">
    <property type="entry name" value="DNA_pol_A_exo1"/>
    <property type="match status" value="1"/>
</dbReference>
<dbReference type="GO" id="GO:0003676">
    <property type="term" value="F:nucleic acid binding"/>
    <property type="evidence" value="ECO:0007669"/>
    <property type="project" value="InterPro"/>
</dbReference>
<accession>A0AAW2PTT9</accession>
<dbReference type="GO" id="GO:0008408">
    <property type="term" value="F:3'-5' exonuclease activity"/>
    <property type="evidence" value="ECO:0007669"/>
    <property type="project" value="InterPro"/>
</dbReference>
<keyword evidence="2" id="KW-0540">Nuclease</keyword>
<dbReference type="InterPro" id="IPR012337">
    <property type="entry name" value="RNaseH-like_sf"/>
</dbReference>
<evidence type="ECO:0000313" key="11">
    <source>
        <dbReference type="EMBL" id="KAL0358508.1"/>
    </source>
</evidence>
<evidence type="ECO:0000259" key="10">
    <source>
        <dbReference type="SMART" id="SM00474"/>
    </source>
</evidence>
<proteinExistence type="predicted"/>
<dbReference type="PANTHER" id="PTHR13620">
    <property type="entry name" value="3-5 EXONUCLEASE"/>
    <property type="match status" value="1"/>
</dbReference>
<keyword evidence="7" id="KW-0539">Nucleus</keyword>
<protein>
    <recommendedName>
        <fullName evidence="8">3'-5' exonuclease</fullName>
    </recommendedName>
    <alternativeName>
        <fullName evidence="9">Werner Syndrome-like exonuclease</fullName>
    </alternativeName>
</protein>
<dbReference type="GO" id="GO:0005634">
    <property type="term" value="C:nucleus"/>
    <property type="evidence" value="ECO:0007669"/>
    <property type="project" value="UniProtKB-SubCell"/>
</dbReference>
<evidence type="ECO:0000256" key="3">
    <source>
        <dbReference type="ARBA" id="ARBA00022723"/>
    </source>
</evidence>
<name>A0AAW2PTT9_9LAMI</name>
<keyword evidence="6" id="KW-0460">Magnesium</keyword>
<keyword evidence="4" id="KW-0378">Hydrolase</keyword>
<dbReference type="EMBL" id="JACGWK010000004">
    <property type="protein sequence ID" value="KAL0358508.1"/>
    <property type="molecule type" value="Genomic_DNA"/>
</dbReference>
<gene>
    <name evidence="11" type="ORF">Sangu_0700200</name>
</gene>
<evidence type="ECO:0000256" key="8">
    <source>
        <dbReference type="ARBA" id="ARBA00040531"/>
    </source>
</evidence>
<dbReference type="AlphaFoldDB" id="A0AAW2PTT9"/>
<evidence type="ECO:0000256" key="4">
    <source>
        <dbReference type="ARBA" id="ARBA00022801"/>
    </source>
</evidence>